<dbReference type="AlphaFoldDB" id="A0A563DEY5"/>
<keyword evidence="3" id="KW-1185">Reference proteome</keyword>
<evidence type="ECO:0000313" key="3">
    <source>
        <dbReference type="Proteomes" id="UP000319499"/>
    </source>
</evidence>
<dbReference type="EMBL" id="SELH01000017">
    <property type="protein sequence ID" value="TWP28639.1"/>
    <property type="molecule type" value="Genomic_DNA"/>
</dbReference>
<dbReference type="PANTHER" id="PTHR12526">
    <property type="entry name" value="GLYCOSYLTRANSFERASE"/>
    <property type="match status" value="1"/>
</dbReference>
<evidence type="ECO:0000259" key="1">
    <source>
        <dbReference type="Pfam" id="PF00534"/>
    </source>
</evidence>
<name>A0A563DEY5_9FLAO</name>
<feature type="domain" description="Glycosyl transferase family 1" evidence="1">
    <location>
        <begin position="193"/>
        <end position="352"/>
    </location>
</feature>
<dbReference type="GO" id="GO:0016757">
    <property type="term" value="F:glycosyltransferase activity"/>
    <property type="evidence" value="ECO:0007669"/>
    <property type="project" value="InterPro"/>
</dbReference>
<comment type="caution">
    <text evidence="2">The sequence shown here is derived from an EMBL/GenBank/DDBJ whole genome shotgun (WGS) entry which is preliminary data.</text>
</comment>
<organism evidence="2 3">
    <name type="scientific">Apibacter muscae</name>
    <dbReference type="NCBI Taxonomy" id="2509004"/>
    <lineage>
        <taxon>Bacteria</taxon>
        <taxon>Pseudomonadati</taxon>
        <taxon>Bacteroidota</taxon>
        <taxon>Flavobacteriia</taxon>
        <taxon>Flavobacteriales</taxon>
        <taxon>Weeksellaceae</taxon>
        <taxon>Apibacter</taxon>
    </lineage>
</organism>
<dbReference type="InterPro" id="IPR001296">
    <property type="entry name" value="Glyco_trans_1"/>
</dbReference>
<dbReference type="Proteomes" id="UP000319499">
    <property type="component" value="Unassembled WGS sequence"/>
</dbReference>
<reference evidence="2 3" key="1">
    <citation type="submission" date="2019-02" db="EMBL/GenBank/DDBJ databases">
        <title>Apibacter muscae sp. nov.: a novel member of the house fly microbiota.</title>
        <authorList>
            <person name="Park R."/>
        </authorList>
    </citation>
    <scope>NUCLEOTIDE SEQUENCE [LARGE SCALE GENOMIC DNA]</scope>
    <source>
        <strain evidence="2 3">AL1</strain>
    </source>
</reference>
<dbReference type="OrthoDB" id="9811239at2"/>
<proteinExistence type="predicted"/>
<dbReference type="RefSeq" id="WP_146292210.1">
    <property type="nucleotide sequence ID" value="NZ_SELH01000017.1"/>
</dbReference>
<sequence length="379" mass="44191">MKIAYCVENIHNSGGIERILSTKSNYLVSHGYQVHMVVICPAPSKPFFYFDPNVKFHYLNLDIRKDHGLRKKINFNKNKKIFLDSLSKLFSEIKPDITISTFCIFSKYIYELKDGSKKILERHFAKYKRAYYYAKLDKYYLGRLITYFYRRQEYAIIQKFDKFVVLTHEDKESWGNRLSNIEVIENALTCIPKSTSELENKKVITLGRLNQQKQLDHLIEIWSVIAKKYPDWKLEIYGSGSQERKLKQLISKLKLTGFIKILPATPNIEKVFLESSIYAMTSKYEGFGLALAEAMSYGVPPVSYACKCGPRDIINNNKDGYLVAFNDKKEFIEKLSLLIEDENKRKKMGKAASTNILRYSPEAIMKKWMNLFDKLVNTN</sequence>
<evidence type="ECO:0000313" key="2">
    <source>
        <dbReference type="EMBL" id="TWP28639.1"/>
    </source>
</evidence>
<dbReference type="PANTHER" id="PTHR12526:SF630">
    <property type="entry name" value="GLYCOSYLTRANSFERASE"/>
    <property type="match status" value="1"/>
</dbReference>
<accession>A0A563DEY5</accession>
<dbReference type="SUPFAM" id="SSF53756">
    <property type="entry name" value="UDP-Glycosyltransferase/glycogen phosphorylase"/>
    <property type="match status" value="1"/>
</dbReference>
<protein>
    <submittedName>
        <fullName evidence="2">Glycosyltransferase family 4 protein</fullName>
    </submittedName>
</protein>
<dbReference type="Gene3D" id="3.40.50.2000">
    <property type="entry name" value="Glycogen Phosphorylase B"/>
    <property type="match status" value="2"/>
</dbReference>
<dbReference type="CDD" id="cd03820">
    <property type="entry name" value="GT4_AmsD-like"/>
    <property type="match status" value="1"/>
</dbReference>
<dbReference type="Pfam" id="PF00534">
    <property type="entry name" value="Glycos_transf_1"/>
    <property type="match status" value="1"/>
</dbReference>
<gene>
    <name evidence="2" type="ORF">ETU09_04795</name>
</gene>
<keyword evidence="2" id="KW-0808">Transferase</keyword>